<keyword evidence="4 11" id="KW-0812">Transmembrane</keyword>
<feature type="transmembrane region" description="Helical" evidence="11">
    <location>
        <begin position="293"/>
        <end position="326"/>
    </location>
</feature>
<feature type="domain" description="Cation/H+ exchanger transmembrane" evidence="12">
    <location>
        <begin position="402"/>
        <end position="462"/>
    </location>
</feature>
<dbReference type="Gene3D" id="6.10.140.1330">
    <property type="match status" value="1"/>
</dbReference>
<evidence type="ECO:0000256" key="2">
    <source>
        <dbReference type="ARBA" id="ARBA00022448"/>
    </source>
</evidence>
<feature type="transmembrane region" description="Helical" evidence="11">
    <location>
        <begin position="80"/>
        <end position="105"/>
    </location>
</feature>
<dbReference type="Pfam" id="PF00999">
    <property type="entry name" value="Na_H_Exchanger"/>
    <property type="match status" value="2"/>
</dbReference>
<keyword evidence="3" id="KW-1003">Cell membrane</keyword>
<proteinExistence type="predicted"/>
<feature type="transmembrane region" description="Helical" evidence="11">
    <location>
        <begin position="437"/>
        <end position="461"/>
    </location>
</feature>
<evidence type="ECO:0000256" key="3">
    <source>
        <dbReference type="ARBA" id="ARBA00022475"/>
    </source>
</evidence>
<evidence type="ECO:0000256" key="6">
    <source>
        <dbReference type="ARBA" id="ARBA00023053"/>
    </source>
</evidence>
<protein>
    <submittedName>
        <fullName evidence="13">Cation:proton antiporter</fullName>
    </submittedName>
</protein>
<evidence type="ECO:0000256" key="7">
    <source>
        <dbReference type="ARBA" id="ARBA00023065"/>
    </source>
</evidence>
<feature type="transmembrane region" description="Helical" evidence="11">
    <location>
        <begin position="230"/>
        <end position="248"/>
    </location>
</feature>
<evidence type="ECO:0000256" key="1">
    <source>
        <dbReference type="ARBA" id="ARBA00004651"/>
    </source>
</evidence>
<dbReference type="GO" id="GO:0051453">
    <property type="term" value="P:regulation of intracellular pH"/>
    <property type="evidence" value="ECO:0007669"/>
    <property type="project" value="TreeGrafter"/>
</dbReference>
<keyword evidence="9" id="KW-0739">Sodium transport</keyword>
<evidence type="ECO:0000256" key="5">
    <source>
        <dbReference type="ARBA" id="ARBA00022989"/>
    </source>
</evidence>
<dbReference type="GO" id="GO:0015385">
    <property type="term" value="F:sodium:proton antiporter activity"/>
    <property type="evidence" value="ECO:0007669"/>
    <property type="project" value="InterPro"/>
</dbReference>
<evidence type="ECO:0000256" key="4">
    <source>
        <dbReference type="ARBA" id="ARBA00022692"/>
    </source>
</evidence>
<evidence type="ECO:0000256" key="9">
    <source>
        <dbReference type="ARBA" id="ARBA00023201"/>
    </source>
</evidence>
<dbReference type="PANTHER" id="PTHR10110">
    <property type="entry name" value="SODIUM/HYDROGEN EXCHANGER"/>
    <property type="match status" value="1"/>
</dbReference>
<dbReference type="OrthoDB" id="57886at2"/>
<feature type="transmembrane region" description="Helical" evidence="11">
    <location>
        <begin position="180"/>
        <end position="201"/>
    </location>
</feature>
<sequence>MEPIIFLVLALLTIAGVTALSSKAGVASPLVLVGVGIAVSFLPFVPAIEIEPEWILAGVLPPLLYSAAVSMPSMDFRREFGAISGLSVVLVVASSVVLGVVFAALIPGLGLAWGIALGAIVSPTDAVATSIVKRLGVSPRVTTILEGESLLNDATALVLLRAAVAGAAASISLWQVAGQFVVAVVVAVVIGFLVGRLNLVVRARITDPTVNTVLSFTVPFLASIPAELLGGSGLVAAVAAGIVTGRLAPRKLSPQHRLSDTQNWRTIELVLEGAVFLLMGLQLFGIVEEVEEAHAGALTAVGIAALALLLTIAVRTAFVSPLLVLLKRRAARSARLVPRLTAFQDRLAQRDDPTAPMLVPAGPGGRGGREGRGRRLSESQLAQFSTRVRRGLADIDYLLAAPLGWREGSVVVWAGMRGAVTLAAAQTLPTEAPARPLLVLIAFLVAAGSLAIQGGSLAWFVRLVKPAVPDPAAAVEERGRILELLDESAVTAATDAGFPPAPGARIELTHLPKSVALTVIDAQRTMLLDARDDGAFASDLLAGALASLDADQLNLMLKGGPDDSSEGGPKGGLE</sequence>
<dbReference type="AlphaFoldDB" id="A0A2V1HTI0"/>
<feature type="region of interest" description="Disordered" evidence="10">
    <location>
        <begin position="353"/>
        <end position="373"/>
    </location>
</feature>
<keyword evidence="8 11" id="KW-0472">Membrane</keyword>
<comment type="subcellular location">
    <subcellularLocation>
        <location evidence="1">Cell membrane</location>
        <topology evidence="1">Multi-pass membrane protein</topology>
    </subcellularLocation>
</comment>
<evidence type="ECO:0000313" key="14">
    <source>
        <dbReference type="Proteomes" id="UP000244893"/>
    </source>
</evidence>
<evidence type="ECO:0000256" key="8">
    <source>
        <dbReference type="ARBA" id="ARBA00023136"/>
    </source>
</evidence>
<evidence type="ECO:0000313" key="13">
    <source>
        <dbReference type="EMBL" id="PVZ94280.1"/>
    </source>
</evidence>
<feature type="domain" description="Cation/H+ exchanger transmembrane" evidence="12">
    <location>
        <begin position="12"/>
        <end position="324"/>
    </location>
</feature>
<accession>A0A2V1HTI0</accession>
<dbReference type="InterPro" id="IPR006153">
    <property type="entry name" value="Cation/H_exchanger_TM"/>
</dbReference>
<dbReference type="GO" id="GO:0098719">
    <property type="term" value="P:sodium ion import across plasma membrane"/>
    <property type="evidence" value="ECO:0007669"/>
    <property type="project" value="TreeGrafter"/>
</dbReference>
<dbReference type="InterPro" id="IPR018422">
    <property type="entry name" value="Cation/H_exchanger_CPA1"/>
</dbReference>
<feature type="transmembrane region" description="Helical" evidence="11">
    <location>
        <begin position="29"/>
        <end position="48"/>
    </location>
</feature>
<keyword evidence="14" id="KW-1185">Reference proteome</keyword>
<dbReference type="GO" id="GO:0005886">
    <property type="term" value="C:plasma membrane"/>
    <property type="evidence" value="ECO:0007669"/>
    <property type="project" value="UniProtKB-SubCell"/>
</dbReference>
<organism evidence="13 14">
    <name type="scientific">Amnibacterium flavum</name>
    <dbReference type="NCBI Taxonomy" id="2173173"/>
    <lineage>
        <taxon>Bacteria</taxon>
        <taxon>Bacillati</taxon>
        <taxon>Actinomycetota</taxon>
        <taxon>Actinomycetes</taxon>
        <taxon>Micrococcales</taxon>
        <taxon>Microbacteriaceae</taxon>
        <taxon>Amnibacterium</taxon>
    </lineage>
</organism>
<dbReference type="Proteomes" id="UP000244893">
    <property type="component" value="Unassembled WGS sequence"/>
</dbReference>
<comment type="caution">
    <text evidence="13">The sequence shown here is derived from an EMBL/GenBank/DDBJ whole genome shotgun (WGS) entry which is preliminary data.</text>
</comment>
<evidence type="ECO:0000256" key="10">
    <source>
        <dbReference type="SAM" id="MobiDB-lite"/>
    </source>
</evidence>
<name>A0A2V1HTI0_9MICO</name>
<evidence type="ECO:0000256" key="11">
    <source>
        <dbReference type="SAM" id="Phobius"/>
    </source>
</evidence>
<gene>
    <name evidence="13" type="ORF">DDQ50_11100</name>
</gene>
<keyword evidence="2" id="KW-0813">Transport</keyword>
<dbReference type="PANTHER" id="PTHR10110:SF86">
    <property type="entry name" value="SODIUM_HYDROGEN EXCHANGER 7"/>
    <property type="match status" value="1"/>
</dbReference>
<feature type="transmembrane region" description="Helical" evidence="11">
    <location>
        <begin position="111"/>
        <end position="132"/>
    </location>
</feature>
<reference evidence="13 14" key="1">
    <citation type="submission" date="2018-05" db="EMBL/GenBank/DDBJ databases">
        <title>Amnibacterium sp. M8JJ-5, whole genome shotgun sequence.</title>
        <authorList>
            <person name="Tuo L."/>
        </authorList>
    </citation>
    <scope>NUCLEOTIDE SEQUENCE [LARGE SCALE GENOMIC DNA]</scope>
    <source>
        <strain evidence="13 14">M8JJ-5</strain>
    </source>
</reference>
<keyword evidence="5 11" id="KW-1133">Transmembrane helix</keyword>
<dbReference type="RefSeq" id="WP_116756791.1">
    <property type="nucleotide sequence ID" value="NZ_JBHUEX010000001.1"/>
</dbReference>
<dbReference type="EMBL" id="QEOP01000002">
    <property type="protein sequence ID" value="PVZ94280.1"/>
    <property type="molecule type" value="Genomic_DNA"/>
</dbReference>
<keyword evidence="7" id="KW-0406">Ion transport</keyword>
<evidence type="ECO:0000259" key="12">
    <source>
        <dbReference type="Pfam" id="PF00999"/>
    </source>
</evidence>
<feature type="transmembrane region" description="Helical" evidence="11">
    <location>
        <begin position="269"/>
        <end position="287"/>
    </location>
</feature>
<dbReference type="GO" id="GO:0015386">
    <property type="term" value="F:potassium:proton antiporter activity"/>
    <property type="evidence" value="ECO:0007669"/>
    <property type="project" value="TreeGrafter"/>
</dbReference>
<keyword evidence="6" id="KW-0915">Sodium</keyword>